<sequence length="72" mass="8202">MANPFEQADGVYLVLVNREGQYSIWPAFIQVPAGWKVALNENTREACLEYIESNWKDMRPLSLQYAAPVDAI</sequence>
<dbReference type="Gene3D" id="3.90.820.10">
    <property type="entry name" value="Structural Genomics, Unknown Function 30-nov-00 1gh9 Mol_id"/>
    <property type="match status" value="1"/>
</dbReference>
<dbReference type="EMBL" id="CP034248">
    <property type="protein sequence ID" value="AZK47898.1"/>
    <property type="molecule type" value="Genomic_DNA"/>
</dbReference>
<accession>A0A3S8RYA7</accession>
<reference evidence="2 3" key="1">
    <citation type="submission" date="2018-11" db="EMBL/GenBank/DDBJ databases">
        <title>Genome sequencing of Paenibacillus lentus DSM25539(T).</title>
        <authorList>
            <person name="Kook J.-K."/>
            <person name="Park S.-N."/>
            <person name="Lim Y.K."/>
        </authorList>
    </citation>
    <scope>NUCLEOTIDE SEQUENCE [LARGE SCALE GENOMIC DNA]</scope>
    <source>
        <strain evidence="2 3">DSM 25539</strain>
    </source>
</reference>
<feature type="domain" description="MbtH-like" evidence="1">
    <location>
        <begin position="3"/>
        <end position="53"/>
    </location>
</feature>
<proteinExistence type="predicted"/>
<dbReference type="AlphaFoldDB" id="A0A3S8RYA7"/>
<dbReference type="InterPro" id="IPR038020">
    <property type="entry name" value="MbtH-like_sf"/>
</dbReference>
<evidence type="ECO:0000313" key="2">
    <source>
        <dbReference type="EMBL" id="AZK47898.1"/>
    </source>
</evidence>
<dbReference type="SUPFAM" id="SSF160582">
    <property type="entry name" value="MbtH-like"/>
    <property type="match status" value="1"/>
</dbReference>
<dbReference type="PANTHER" id="PTHR38444">
    <property type="entry name" value="ENTEROBACTIN BIOSYNTHESIS PROTEIN YBDZ"/>
    <property type="match status" value="1"/>
</dbReference>
<dbReference type="Proteomes" id="UP000273145">
    <property type="component" value="Chromosome"/>
</dbReference>
<protein>
    <submittedName>
        <fullName evidence="2">MbtH family protein</fullName>
    </submittedName>
</protein>
<dbReference type="KEGG" id="plen:EIM92_18435"/>
<dbReference type="GO" id="GO:0005829">
    <property type="term" value="C:cytosol"/>
    <property type="evidence" value="ECO:0007669"/>
    <property type="project" value="TreeGrafter"/>
</dbReference>
<dbReference type="OrthoDB" id="7584480at2"/>
<dbReference type="InterPro" id="IPR005153">
    <property type="entry name" value="MbtH-like_dom"/>
</dbReference>
<dbReference type="RefSeq" id="WP_125084067.1">
    <property type="nucleotide sequence ID" value="NZ_CP034248.1"/>
</dbReference>
<gene>
    <name evidence="2" type="ORF">EIM92_18435</name>
</gene>
<evidence type="ECO:0000259" key="1">
    <source>
        <dbReference type="SMART" id="SM00923"/>
    </source>
</evidence>
<dbReference type="InterPro" id="IPR037407">
    <property type="entry name" value="MLP_fam"/>
</dbReference>
<dbReference type="PANTHER" id="PTHR38444:SF1">
    <property type="entry name" value="ENTEROBACTIN BIOSYNTHESIS PROTEIN YBDZ"/>
    <property type="match status" value="1"/>
</dbReference>
<name>A0A3S8RYA7_9BACL</name>
<dbReference type="GO" id="GO:0019290">
    <property type="term" value="P:siderophore biosynthetic process"/>
    <property type="evidence" value="ECO:0007669"/>
    <property type="project" value="TreeGrafter"/>
</dbReference>
<dbReference type="SMART" id="SM00923">
    <property type="entry name" value="MbtH"/>
    <property type="match status" value="1"/>
</dbReference>
<keyword evidence="3" id="KW-1185">Reference proteome</keyword>
<organism evidence="2 3">
    <name type="scientific">Paenibacillus lentus</name>
    <dbReference type="NCBI Taxonomy" id="1338368"/>
    <lineage>
        <taxon>Bacteria</taxon>
        <taxon>Bacillati</taxon>
        <taxon>Bacillota</taxon>
        <taxon>Bacilli</taxon>
        <taxon>Bacillales</taxon>
        <taxon>Paenibacillaceae</taxon>
        <taxon>Paenibacillus</taxon>
    </lineage>
</organism>
<dbReference type="Pfam" id="PF03621">
    <property type="entry name" value="MbtH"/>
    <property type="match status" value="1"/>
</dbReference>
<evidence type="ECO:0000313" key="3">
    <source>
        <dbReference type="Proteomes" id="UP000273145"/>
    </source>
</evidence>